<sequence>MRPALRQAWLRLHRWAGLSLGLVLAAIALTGAFLVVGKPVDRLLHPELFTAPAVAAAPASLDAVRDSLVAAYGPQASFTLRPPRQPDDTFWAFVHVPNGFDGLAYLDPATARVLGQRGDHEGLVNLAFELHSSLLMGDAGRPLLAALAATYLFLLATGVVLWWPVSWSRAFAMQWHNGLTRSLFDVHRLGGVVIGLFIAASVGSGVWMAWKPLAGWVTSMTGDRPVTPPRVATHAGPQASLDVMARAALAREPGATIGYIGLQPGARPVRFRLKAVDDPHPNGLTSVWFHPGTGQVLQVNRWNRLDAGARNTAWVYPLHTGDLGGPLHKAANALFGITLFTLGATGALLWWRRRRRLR</sequence>
<proteinExistence type="predicted"/>
<dbReference type="InterPro" id="IPR005625">
    <property type="entry name" value="PepSY-ass_TM"/>
</dbReference>
<feature type="transmembrane region" description="Helical" evidence="1">
    <location>
        <begin position="186"/>
        <end position="210"/>
    </location>
</feature>
<feature type="transmembrane region" description="Helical" evidence="1">
    <location>
        <begin position="143"/>
        <end position="165"/>
    </location>
</feature>
<evidence type="ECO:0000313" key="2">
    <source>
        <dbReference type="EMBL" id="MBK0394694.1"/>
    </source>
</evidence>
<dbReference type="PANTHER" id="PTHR34219">
    <property type="entry name" value="IRON-REGULATED INNER MEMBRANE PROTEIN-RELATED"/>
    <property type="match status" value="1"/>
</dbReference>
<accession>A0A934Q5L5</accession>
<dbReference type="RefSeq" id="WP_200789783.1">
    <property type="nucleotide sequence ID" value="NZ_JAEDAO010000001.1"/>
</dbReference>
<evidence type="ECO:0000313" key="3">
    <source>
        <dbReference type="Proteomes" id="UP000617041"/>
    </source>
</evidence>
<keyword evidence="1" id="KW-0812">Transmembrane</keyword>
<feature type="transmembrane region" description="Helical" evidence="1">
    <location>
        <begin position="330"/>
        <end position="351"/>
    </location>
</feature>
<keyword evidence="1" id="KW-0472">Membrane</keyword>
<gene>
    <name evidence="2" type="ORF">I8E28_18970</name>
</gene>
<name>A0A934Q5L5_9BURK</name>
<dbReference type="Proteomes" id="UP000617041">
    <property type="component" value="Unassembled WGS sequence"/>
</dbReference>
<organism evidence="2 3">
    <name type="scientific">Ramlibacter algicola</name>
    <dbReference type="NCBI Taxonomy" id="2795217"/>
    <lineage>
        <taxon>Bacteria</taxon>
        <taxon>Pseudomonadati</taxon>
        <taxon>Pseudomonadota</taxon>
        <taxon>Betaproteobacteria</taxon>
        <taxon>Burkholderiales</taxon>
        <taxon>Comamonadaceae</taxon>
        <taxon>Ramlibacter</taxon>
    </lineage>
</organism>
<dbReference type="EMBL" id="JAEDAO010000001">
    <property type="protein sequence ID" value="MBK0394694.1"/>
    <property type="molecule type" value="Genomic_DNA"/>
</dbReference>
<comment type="caution">
    <text evidence="2">The sequence shown here is derived from an EMBL/GenBank/DDBJ whole genome shotgun (WGS) entry which is preliminary data.</text>
</comment>
<dbReference type="Pfam" id="PF03929">
    <property type="entry name" value="PepSY_TM"/>
    <property type="match status" value="1"/>
</dbReference>
<reference evidence="2" key="1">
    <citation type="submission" date="2020-12" db="EMBL/GenBank/DDBJ databases">
        <title>Ramlibacter sp. nov., isolated from a freshwater alga, Cryptomonas.</title>
        <authorList>
            <person name="Kim H.M."/>
            <person name="Jeon C.O."/>
        </authorList>
    </citation>
    <scope>NUCLEOTIDE SEQUENCE</scope>
    <source>
        <strain evidence="2">CrO1</strain>
    </source>
</reference>
<keyword evidence="3" id="KW-1185">Reference proteome</keyword>
<feature type="transmembrane region" description="Helical" evidence="1">
    <location>
        <begin position="12"/>
        <end position="36"/>
    </location>
</feature>
<protein>
    <submittedName>
        <fullName evidence="2">PepSY domain-containing protein</fullName>
    </submittedName>
</protein>
<evidence type="ECO:0000256" key="1">
    <source>
        <dbReference type="SAM" id="Phobius"/>
    </source>
</evidence>
<keyword evidence="1" id="KW-1133">Transmembrane helix</keyword>
<dbReference type="AlphaFoldDB" id="A0A934Q5L5"/>